<sequence length="73" mass="8711">MPITLLPNYLEYRINNKIVRYDIVKSRHSPPTHLMLIHRILEKPPSYISCYTVDRFRRKAPNVVKGWALRASY</sequence>
<dbReference type="EMBL" id="MN740824">
    <property type="protein sequence ID" value="QHU13723.1"/>
    <property type="molecule type" value="Genomic_DNA"/>
</dbReference>
<accession>A0A6C0K8G1</accession>
<proteinExistence type="predicted"/>
<reference evidence="1" key="1">
    <citation type="journal article" date="2020" name="Nature">
        <title>Giant virus diversity and host interactions through global metagenomics.</title>
        <authorList>
            <person name="Schulz F."/>
            <person name="Roux S."/>
            <person name="Paez-Espino D."/>
            <person name="Jungbluth S."/>
            <person name="Walsh D.A."/>
            <person name="Denef V.J."/>
            <person name="McMahon K.D."/>
            <person name="Konstantinidis K.T."/>
            <person name="Eloe-Fadrosh E.A."/>
            <person name="Kyrpides N.C."/>
            <person name="Woyke T."/>
        </authorList>
    </citation>
    <scope>NUCLEOTIDE SEQUENCE</scope>
    <source>
        <strain evidence="1">GVMAG-S-1101178-73</strain>
    </source>
</reference>
<dbReference type="AlphaFoldDB" id="A0A6C0K8G1"/>
<name>A0A6C0K8G1_9ZZZZ</name>
<protein>
    <submittedName>
        <fullName evidence="1">Uncharacterized protein</fullName>
    </submittedName>
</protein>
<organism evidence="1">
    <name type="scientific">viral metagenome</name>
    <dbReference type="NCBI Taxonomy" id="1070528"/>
    <lineage>
        <taxon>unclassified sequences</taxon>
        <taxon>metagenomes</taxon>
        <taxon>organismal metagenomes</taxon>
    </lineage>
</organism>
<evidence type="ECO:0000313" key="1">
    <source>
        <dbReference type="EMBL" id="QHU13723.1"/>
    </source>
</evidence>